<feature type="binding site" evidence="6">
    <location>
        <position position="78"/>
    </location>
    <ligand>
        <name>substrate</name>
    </ligand>
</feature>
<accession>A0A0M6WND6</accession>
<organism evidence="9 13">
    <name type="scientific">Roseburia inulinivorans</name>
    <dbReference type="NCBI Taxonomy" id="360807"/>
    <lineage>
        <taxon>Bacteria</taxon>
        <taxon>Bacillati</taxon>
        <taxon>Bacillota</taxon>
        <taxon>Clostridia</taxon>
        <taxon>Lachnospirales</taxon>
        <taxon>Lachnospiraceae</taxon>
        <taxon>Roseburia</taxon>
    </lineage>
</organism>
<dbReference type="InterPro" id="IPR002467">
    <property type="entry name" value="Pept_M24A_MAP1"/>
</dbReference>
<gene>
    <name evidence="6 11" type="primary">map</name>
    <name evidence="10" type="synonym">map_1</name>
    <name evidence="12" type="ORF">DW813_01200</name>
    <name evidence="11" type="ORF">DWY96_03760</name>
    <name evidence="10" type="ORF">ERS852392_00306</name>
    <name evidence="9" type="ORF">RIL183_23421</name>
</gene>
<dbReference type="Proteomes" id="UP000283738">
    <property type="component" value="Unassembled WGS sequence"/>
</dbReference>
<comment type="subunit">
    <text evidence="6">Monomer.</text>
</comment>
<dbReference type="SUPFAM" id="SSF55920">
    <property type="entry name" value="Creatinase/aminopeptidase"/>
    <property type="match status" value="1"/>
</dbReference>
<evidence type="ECO:0000256" key="4">
    <source>
        <dbReference type="ARBA" id="ARBA00022723"/>
    </source>
</evidence>
<evidence type="ECO:0000256" key="2">
    <source>
        <dbReference type="ARBA" id="ARBA00022438"/>
    </source>
</evidence>
<feature type="binding site" evidence="6">
    <location>
        <position position="177"/>
    </location>
    <ligand>
        <name>substrate</name>
    </ligand>
</feature>
<evidence type="ECO:0000256" key="3">
    <source>
        <dbReference type="ARBA" id="ARBA00022670"/>
    </source>
</evidence>
<evidence type="ECO:0000256" key="5">
    <source>
        <dbReference type="ARBA" id="ARBA00022801"/>
    </source>
</evidence>
<dbReference type="Proteomes" id="UP000266391">
    <property type="component" value="Unassembled WGS sequence"/>
</dbReference>
<evidence type="ECO:0000313" key="12">
    <source>
        <dbReference type="EMBL" id="RHD06515.1"/>
    </source>
</evidence>
<dbReference type="RefSeq" id="WP_055039760.1">
    <property type="nucleotide sequence ID" value="NZ_CVRS01000073.1"/>
</dbReference>
<dbReference type="PANTHER" id="PTHR43330">
    <property type="entry name" value="METHIONINE AMINOPEPTIDASE"/>
    <property type="match status" value="1"/>
</dbReference>
<feature type="binding site" evidence="6">
    <location>
        <position position="170"/>
    </location>
    <ligand>
        <name>a divalent metal cation</name>
        <dbReference type="ChEBI" id="CHEBI:60240"/>
        <label>2</label>
        <note>catalytic</note>
    </ligand>
</feature>
<reference evidence="13" key="1">
    <citation type="submission" date="2015-05" db="EMBL/GenBank/DDBJ databases">
        <authorList>
            <consortium name="Pathogen Informatics"/>
        </authorList>
    </citation>
    <scope>NUCLEOTIDE SEQUENCE [LARGE SCALE GENOMIC DNA]</scope>
    <source>
        <strain evidence="10 14">2789STDY5608835</strain>
        <strain evidence="13">L1-83</strain>
    </source>
</reference>
<dbReference type="GO" id="GO:0046872">
    <property type="term" value="F:metal ion binding"/>
    <property type="evidence" value="ECO:0007669"/>
    <property type="project" value="UniProtKB-UniRule"/>
</dbReference>
<dbReference type="HAMAP" id="MF_01974">
    <property type="entry name" value="MetAP_1"/>
    <property type="match status" value="1"/>
</dbReference>
<dbReference type="Proteomes" id="UP000049828">
    <property type="component" value="Unassembled WGS sequence"/>
</dbReference>
<feature type="binding site" evidence="6">
    <location>
        <position position="107"/>
    </location>
    <ligand>
        <name>a divalent metal cation</name>
        <dbReference type="ChEBI" id="CHEBI:60240"/>
        <label>1</label>
    </ligand>
</feature>
<comment type="similarity">
    <text evidence="6">Belongs to the peptidase M24A family. Methionine aminopeptidase type 1 subfamily.</text>
</comment>
<evidence type="ECO:0000256" key="6">
    <source>
        <dbReference type="HAMAP-Rule" id="MF_01974"/>
    </source>
</evidence>
<evidence type="ECO:0000256" key="1">
    <source>
        <dbReference type="ARBA" id="ARBA00002521"/>
    </source>
</evidence>
<name>A0A0M6WND6_9FIRM</name>
<feature type="binding site" evidence="6">
    <location>
        <position position="96"/>
    </location>
    <ligand>
        <name>a divalent metal cation</name>
        <dbReference type="ChEBI" id="CHEBI:60240"/>
        <label>1</label>
    </ligand>
</feature>
<reference evidence="9" key="2">
    <citation type="submission" date="2015-05" db="EMBL/GenBank/DDBJ databases">
        <authorList>
            <person name="Wang D.B."/>
            <person name="Wang M."/>
        </authorList>
    </citation>
    <scope>NUCLEOTIDE SEQUENCE [LARGE SCALE GENOMIC DNA]</scope>
    <source>
        <strain evidence="9">L1-83</strain>
    </source>
</reference>
<keyword evidence="5 6" id="KW-0378">Hydrolase</keyword>
<dbReference type="GO" id="GO:0005829">
    <property type="term" value="C:cytosol"/>
    <property type="evidence" value="ECO:0007669"/>
    <property type="project" value="TreeGrafter"/>
</dbReference>
<proteinExistence type="inferred from homology"/>
<dbReference type="EC" id="3.4.11.18" evidence="6 7"/>
<reference evidence="15 16" key="3">
    <citation type="submission" date="2018-08" db="EMBL/GenBank/DDBJ databases">
        <title>A genome reference for cultivated species of the human gut microbiota.</title>
        <authorList>
            <person name="Zou Y."/>
            <person name="Xue W."/>
            <person name="Luo G."/>
        </authorList>
    </citation>
    <scope>NUCLEOTIDE SEQUENCE [LARGE SCALE GENOMIC DNA]</scope>
    <source>
        <strain evidence="11 16">AF28-15</strain>
        <strain evidence="12 15">AM32-8LB</strain>
    </source>
</reference>
<comment type="cofactor">
    <cofactor evidence="6">
        <name>Co(2+)</name>
        <dbReference type="ChEBI" id="CHEBI:48828"/>
    </cofactor>
    <cofactor evidence="6">
        <name>Zn(2+)</name>
        <dbReference type="ChEBI" id="CHEBI:29105"/>
    </cofactor>
    <cofactor evidence="6">
        <name>Mn(2+)</name>
        <dbReference type="ChEBI" id="CHEBI:29035"/>
    </cofactor>
    <cofactor evidence="6">
        <name>Fe(2+)</name>
        <dbReference type="ChEBI" id="CHEBI:29033"/>
    </cofactor>
    <text evidence="6">Binds 2 divalent metal cations per subunit. Has a high-affinity and a low affinity metal-binding site. The true nature of the physiological cofactor is under debate. The enzyme is active with cobalt, zinc, manganese or divalent iron ions. Most likely, methionine aminopeptidases function as mononuclear Fe(2+)-metalloproteases under physiological conditions, and the catalytically relevant metal-binding site has been assigned to the histidine-containing high-affinity site.</text>
</comment>
<dbReference type="EMBL" id="QSIQ01000001">
    <property type="protein sequence ID" value="RHD06515.1"/>
    <property type="molecule type" value="Genomic_DNA"/>
</dbReference>
<dbReference type="InterPro" id="IPR000994">
    <property type="entry name" value="Pept_M24"/>
</dbReference>
<dbReference type="NCBIfam" id="TIGR00500">
    <property type="entry name" value="met_pdase_I"/>
    <property type="match status" value="1"/>
</dbReference>
<feature type="binding site" evidence="6">
    <location>
        <position position="234"/>
    </location>
    <ligand>
        <name>a divalent metal cation</name>
        <dbReference type="ChEBI" id="CHEBI:60240"/>
        <label>1</label>
    </ligand>
</feature>
<dbReference type="GO" id="GO:0006508">
    <property type="term" value="P:proteolysis"/>
    <property type="evidence" value="ECO:0007669"/>
    <property type="project" value="UniProtKB-KW"/>
</dbReference>
<dbReference type="EMBL" id="CVRS01000073">
    <property type="protein sequence ID" value="CRL38843.1"/>
    <property type="molecule type" value="Genomic_DNA"/>
</dbReference>
<feature type="domain" description="Peptidase M24" evidence="8">
    <location>
        <begin position="12"/>
        <end position="241"/>
    </location>
</feature>
<dbReference type="Proteomes" id="UP000095395">
    <property type="component" value="Unassembled WGS sequence"/>
</dbReference>
<evidence type="ECO:0000313" key="9">
    <source>
        <dbReference type="EMBL" id="CRL38843.1"/>
    </source>
</evidence>
<dbReference type="STRING" id="360807.ERS852392_00306"/>
<evidence type="ECO:0000313" key="11">
    <source>
        <dbReference type="EMBL" id="RGQ52926.1"/>
    </source>
</evidence>
<dbReference type="AlphaFoldDB" id="A0A0M6WND6"/>
<feature type="binding site" evidence="6">
    <location>
        <position position="107"/>
    </location>
    <ligand>
        <name>a divalent metal cation</name>
        <dbReference type="ChEBI" id="CHEBI:60240"/>
        <label>2</label>
        <note>catalytic</note>
    </ligand>
</feature>
<evidence type="ECO:0000313" key="13">
    <source>
        <dbReference type="Proteomes" id="UP000049828"/>
    </source>
</evidence>
<comment type="catalytic activity">
    <reaction evidence="6 7">
        <text>Release of N-terminal amino acids, preferentially methionine, from peptides and arylamides.</text>
        <dbReference type="EC" id="3.4.11.18"/>
    </reaction>
</comment>
<dbReference type="Gene3D" id="3.90.230.10">
    <property type="entry name" value="Creatinase/methionine aminopeptidase superfamily"/>
    <property type="match status" value="1"/>
</dbReference>
<keyword evidence="2 6" id="KW-0031">Aminopeptidase</keyword>
<feature type="binding site" evidence="6">
    <location>
        <position position="234"/>
    </location>
    <ligand>
        <name>a divalent metal cation</name>
        <dbReference type="ChEBI" id="CHEBI:60240"/>
        <label>2</label>
        <note>catalytic</note>
    </ligand>
</feature>
<dbReference type="Pfam" id="PF00557">
    <property type="entry name" value="Peptidase_M24"/>
    <property type="match status" value="1"/>
</dbReference>
<feature type="binding site" evidence="6">
    <location>
        <position position="203"/>
    </location>
    <ligand>
        <name>a divalent metal cation</name>
        <dbReference type="ChEBI" id="CHEBI:60240"/>
        <label>2</label>
        <note>catalytic</note>
    </ligand>
</feature>
<dbReference type="GO" id="GO:0070006">
    <property type="term" value="F:metalloaminopeptidase activity"/>
    <property type="evidence" value="ECO:0007669"/>
    <property type="project" value="UniProtKB-UniRule"/>
</dbReference>
<dbReference type="PANTHER" id="PTHR43330:SF27">
    <property type="entry name" value="METHIONINE AMINOPEPTIDASE"/>
    <property type="match status" value="1"/>
</dbReference>
<evidence type="ECO:0000259" key="8">
    <source>
        <dbReference type="Pfam" id="PF00557"/>
    </source>
</evidence>
<dbReference type="PRINTS" id="PR00599">
    <property type="entry name" value="MAPEPTIDASE"/>
</dbReference>
<dbReference type="EMBL" id="QRTF01000005">
    <property type="protein sequence ID" value="RGQ52926.1"/>
    <property type="molecule type" value="Genomic_DNA"/>
</dbReference>
<dbReference type="EMBL" id="CYYR01000001">
    <property type="protein sequence ID" value="CUN41018.1"/>
    <property type="molecule type" value="Genomic_DNA"/>
</dbReference>
<dbReference type="InterPro" id="IPR001714">
    <property type="entry name" value="Pept_M24_MAP"/>
</dbReference>
<keyword evidence="4 6" id="KW-0479">Metal-binding</keyword>
<protein>
    <recommendedName>
        <fullName evidence="6 7">Methionine aminopeptidase</fullName>
        <shortName evidence="6">MAP</shortName>
        <shortName evidence="6">MetAP</shortName>
        <ecNumber evidence="6 7">3.4.11.18</ecNumber>
    </recommendedName>
    <alternativeName>
        <fullName evidence="6">Peptidase M</fullName>
    </alternativeName>
</protein>
<dbReference type="CDD" id="cd01086">
    <property type="entry name" value="MetAP1"/>
    <property type="match status" value="1"/>
</dbReference>
<keyword evidence="13" id="KW-1185">Reference proteome</keyword>
<dbReference type="InterPro" id="IPR036005">
    <property type="entry name" value="Creatinase/aminopeptidase-like"/>
</dbReference>
<keyword evidence="3 6" id="KW-0645">Protease</keyword>
<evidence type="ECO:0000256" key="7">
    <source>
        <dbReference type="RuleBase" id="RU003653"/>
    </source>
</evidence>
<sequence length="260" mass="28952">MSVTIKRPEELELMREAGKILAKVHEQLGNELRPGMSTYEIDRIGEEMIRSFGCEPSFKNYCGYPASVCVSIDEEVVHGIPSKEKFIQEGDIVSLDIGVIHKGYHSDAARTHAVGEISKEAALLIERTRQSFFEGMKYAAAGRHLYEISGAIGSYAESFGYGVVRDLCGHGIGTHLHEEPDIPNFKKFRRGIKLKSGMTLAVEPMINIGTPDVLWLDDEWTVITADMSLSAHYENTIIITEGRPEILTLTDSEIAAHIWE</sequence>
<evidence type="ECO:0000313" key="16">
    <source>
        <dbReference type="Proteomes" id="UP000283738"/>
    </source>
</evidence>
<comment type="function">
    <text evidence="1 6">Removes the N-terminal methionine from nascent proteins. The N-terminal methionine is often cleaved when the second residue in the primary sequence is small and uncharged (Met-Ala-, Cys, Gly, Pro, Ser, Thr, or Val). Requires deformylation of the N(alpha)-formylated initiator methionine before it can be hydrolyzed.</text>
</comment>
<evidence type="ECO:0000313" key="10">
    <source>
        <dbReference type="EMBL" id="CUN41018.1"/>
    </source>
</evidence>
<dbReference type="GO" id="GO:0004239">
    <property type="term" value="F:initiator methionyl aminopeptidase activity"/>
    <property type="evidence" value="ECO:0007669"/>
    <property type="project" value="UniProtKB-UniRule"/>
</dbReference>
<evidence type="ECO:0000313" key="14">
    <source>
        <dbReference type="Proteomes" id="UP000095395"/>
    </source>
</evidence>
<evidence type="ECO:0000313" key="15">
    <source>
        <dbReference type="Proteomes" id="UP000266391"/>
    </source>
</evidence>
<dbReference type="OrthoDB" id="9802055at2"/>